<feature type="compositionally biased region" description="Basic and acidic residues" evidence="1">
    <location>
        <begin position="56"/>
        <end position="65"/>
    </location>
</feature>
<feature type="non-terminal residue" evidence="2">
    <location>
        <position position="1"/>
    </location>
</feature>
<feature type="region of interest" description="Disordered" evidence="1">
    <location>
        <begin position="40"/>
        <end position="69"/>
    </location>
</feature>
<dbReference type="Proteomes" id="UP000789901">
    <property type="component" value="Unassembled WGS sequence"/>
</dbReference>
<organism evidence="2 3">
    <name type="scientific">Gigaspora margarita</name>
    <dbReference type="NCBI Taxonomy" id="4874"/>
    <lineage>
        <taxon>Eukaryota</taxon>
        <taxon>Fungi</taxon>
        <taxon>Fungi incertae sedis</taxon>
        <taxon>Mucoromycota</taxon>
        <taxon>Glomeromycotina</taxon>
        <taxon>Glomeromycetes</taxon>
        <taxon>Diversisporales</taxon>
        <taxon>Gigasporaceae</taxon>
        <taxon>Gigaspora</taxon>
    </lineage>
</organism>
<protein>
    <submittedName>
        <fullName evidence="2">34378_t:CDS:1</fullName>
    </submittedName>
</protein>
<dbReference type="EMBL" id="CAJVQB010030854">
    <property type="protein sequence ID" value="CAG8816134.1"/>
    <property type="molecule type" value="Genomic_DNA"/>
</dbReference>
<evidence type="ECO:0000313" key="2">
    <source>
        <dbReference type="EMBL" id="CAG8816134.1"/>
    </source>
</evidence>
<evidence type="ECO:0000313" key="3">
    <source>
        <dbReference type="Proteomes" id="UP000789901"/>
    </source>
</evidence>
<accession>A0ABN7W4V6</accession>
<keyword evidence="3" id="KW-1185">Reference proteome</keyword>
<comment type="caution">
    <text evidence="2">The sequence shown here is derived from an EMBL/GenBank/DDBJ whole genome shotgun (WGS) entry which is preliminary data.</text>
</comment>
<reference evidence="2 3" key="1">
    <citation type="submission" date="2021-06" db="EMBL/GenBank/DDBJ databases">
        <authorList>
            <person name="Kallberg Y."/>
            <person name="Tangrot J."/>
            <person name="Rosling A."/>
        </authorList>
    </citation>
    <scope>NUCLEOTIDE SEQUENCE [LARGE SCALE GENOMIC DNA]</scope>
    <source>
        <strain evidence="2 3">120-4 pot B 10/14</strain>
    </source>
</reference>
<feature type="compositionally biased region" description="Polar residues" evidence="1">
    <location>
        <begin position="40"/>
        <end position="51"/>
    </location>
</feature>
<sequence>DATTRHPIFSVAEEIVPFTKLSFILCETVEWNYSTLSYNPQASSVTNSQSNHNKHQRLENLECQRDPPNSIISKTLNTELVIDKGKKPSTFNNNINVNGDYTSSSNTIYPLFDNPTTSYNISNPSDSSQ</sequence>
<name>A0ABN7W4V6_GIGMA</name>
<gene>
    <name evidence="2" type="ORF">GMARGA_LOCUS26461</name>
</gene>
<evidence type="ECO:0000256" key="1">
    <source>
        <dbReference type="SAM" id="MobiDB-lite"/>
    </source>
</evidence>
<proteinExistence type="predicted"/>